<dbReference type="PANTHER" id="PTHR43280">
    <property type="entry name" value="ARAC-FAMILY TRANSCRIPTIONAL REGULATOR"/>
    <property type="match status" value="1"/>
</dbReference>
<keyword evidence="4" id="KW-0472">Membrane</keyword>
<feature type="transmembrane region" description="Helical" evidence="4">
    <location>
        <begin position="173"/>
        <end position="194"/>
    </location>
</feature>
<dbReference type="GO" id="GO:0003700">
    <property type="term" value="F:DNA-binding transcription factor activity"/>
    <property type="evidence" value="ECO:0007669"/>
    <property type="project" value="InterPro"/>
</dbReference>
<feature type="transmembrane region" description="Helical" evidence="4">
    <location>
        <begin position="6"/>
        <end position="26"/>
    </location>
</feature>
<evidence type="ECO:0000259" key="5">
    <source>
        <dbReference type="PROSITE" id="PS01124"/>
    </source>
</evidence>
<accession>A0A239C5A4</accession>
<sequence length="351" mass="40239">MSFLDILLIVISSAGLLHGILFAIYLCVIKKKKTLPNLLLGLILICMAFRIGKSVMLNFGHELEPLFIFAGLAFLLLIGPLLRWYVLGMTQYDFKLPAHYYVELIPFTIVFGMSFFISKNWFDAHDKLAIVIFGSTLLFIYLHFIGYIFISGRLMKKAKKRYADRLHIKTSKVIFEWLYILLIGFIIIWFSYVLNIIEDTIPYIVGPIVYSVVIYFLSYKAYDLKITDIDGGVFKENDHTLLFTKVKQIILNQKLYLESDISLSSLGKLIGVSAQKTSKIINQESGYNFNDFINYYRVQDAKVALLDVTKLQYTISSIAFDTGFSSLSSFNSAFKKFEGMTPSSFRKLKNN</sequence>
<keyword evidence="7" id="KW-1185">Reference proteome</keyword>
<organism evidence="6 7">
    <name type="scientific">Dokdonia pacifica</name>
    <dbReference type="NCBI Taxonomy" id="1627892"/>
    <lineage>
        <taxon>Bacteria</taxon>
        <taxon>Pseudomonadati</taxon>
        <taxon>Bacteroidota</taxon>
        <taxon>Flavobacteriia</taxon>
        <taxon>Flavobacteriales</taxon>
        <taxon>Flavobacteriaceae</taxon>
        <taxon>Dokdonia</taxon>
    </lineage>
</organism>
<feature type="transmembrane region" description="Helical" evidence="4">
    <location>
        <begin position="98"/>
        <end position="117"/>
    </location>
</feature>
<evidence type="ECO:0000256" key="4">
    <source>
        <dbReference type="SAM" id="Phobius"/>
    </source>
</evidence>
<dbReference type="GO" id="GO:0043565">
    <property type="term" value="F:sequence-specific DNA binding"/>
    <property type="evidence" value="ECO:0007669"/>
    <property type="project" value="InterPro"/>
</dbReference>
<evidence type="ECO:0000256" key="3">
    <source>
        <dbReference type="ARBA" id="ARBA00023163"/>
    </source>
</evidence>
<dbReference type="EMBL" id="FZNY01000007">
    <property type="protein sequence ID" value="SNS15445.1"/>
    <property type="molecule type" value="Genomic_DNA"/>
</dbReference>
<dbReference type="Gene3D" id="1.10.10.60">
    <property type="entry name" value="Homeodomain-like"/>
    <property type="match status" value="2"/>
</dbReference>
<dbReference type="AlphaFoldDB" id="A0A239C5A4"/>
<dbReference type="Pfam" id="PF12833">
    <property type="entry name" value="HTH_18"/>
    <property type="match status" value="1"/>
</dbReference>
<evidence type="ECO:0000313" key="7">
    <source>
        <dbReference type="Proteomes" id="UP000198379"/>
    </source>
</evidence>
<evidence type="ECO:0000256" key="2">
    <source>
        <dbReference type="ARBA" id="ARBA00023125"/>
    </source>
</evidence>
<keyword evidence="2 6" id="KW-0238">DNA-binding</keyword>
<feature type="transmembrane region" description="Helical" evidence="4">
    <location>
        <begin position="38"/>
        <end position="60"/>
    </location>
</feature>
<dbReference type="PRINTS" id="PR00032">
    <property type="entry name" value="HTHARAC"/>
</dbReference>
<dbReference type="PROSITE" id="PS00041">
    <property type="entry name" value="HTH_ARAC_FAMILY_1"/>
    <property type="match status" value="1"/>
</dbReference>
<dbReference type="Proteomes" id="UP000198379">
    <property type="component" value="Unassembled WGS sequence"/>
</dbReference>
<feature type="transmembrane region" description="Helical" evidence="4">
    <location>
        <begin position="200"/>
        <end position="217"/>
    </location>
</feature>
<dbReference type="SUPFAM" id="SSF46689">
    <property type="entry name" value="Homeodomain-like"/>
    <property type="match status" value="1"/>
</dbReference>
<dbReference type="SMART" id="SM00342">
    <property type="entry name" value="HTH_ARAC"/>
    <property type="match status" value="1"/>
</dbReference>
<feature type="domain" description="HTH araC/xylS-type" evidence="5">
    <location>
        <begin position="247"/>
        <end position="348"/>
    </location>
</feature>
<keyword evidence="3" id="KW-0804">Transcription</keyword>
<keyword evidence="4" id="KW-0812">Transmembrane</keyword>
<dbReference type="PANTHER" id="PTHR43280:SF29">
    <property type="entry name" value="ARAC-FAMILY TRANSCRIPTIONAL REGULATOR"/>
    <property type="match status" value="1"/>
</dbReference>
<proteinExistence type="predicted"/>
<gene>
    <name evidence="6" type="ORF">SAMN06265376_107139</name>
</gene>
<keyword evidence="1" id="KW-0805">Transcription regulation</keyword>
<name>A0A239C5A4_9FLAO</name>
<dbReference type="PROSITE" id="PS01124">
    <property type="entry name" value="HTH_ARAC_FAMILY_2"/>
    <property type="match status" value="1"/>
</dbReference>
<reference evidence="6 7" key="1">
    <citation type="submission" date="2017-06" db="EMBL/GenBank/DDBJ databases">
        <authorList>
            <person name="Kim H.J."/>
            <person name="Triplett B.A."/>
        </authorList>
    </citation>
    <scope>NUCLEOTIDE SEQUENCE [LARGE SCALE GENOMIC DNA]</scope>
    <source>
        <strain evidence="6 7">DSM 25597</strain>
    </source>
</reference>
<dbReference type="OrthoDB" id="9779074at2"/>
<dbReference type="InterPro" id="IPR020449">
    <property type="entry name" value="Tscrpt_reg_AraC-type_HTH"/>
</dbReference>
<evidence type="ECO:0000256" key="1">
    <source>
        <dbReference type="ARBA" id="ARBA00023015"/>
    </source>
</evidence>
<keyword evidence="4" id="KW-1133">Transmembrane helix</keyword>
<feature type="transmembrane region" description="Helical" evidence="4">
    <location>
        <begin position="66"/>
        <end position="86"/>
    </location>
</feature>
<dbReference type="InterPro" id="IPR009057">
    <property type="entry name" value="Homeodomain-like_sf"/>
</dbReference>
<feature type="transmembrane region" description="Helical" evidence="4">
    <location>
        <begin position="129"/>
        <end position="152"/>
    </location>
</feature>
<protein>
    <submittedName>
        <fullName evidence="6">AraC-type DNA-binding protein</fullName>
    </submittedName>
</protein>
<dbReference type="InterPro" id="IPR018060">
    <property type="entry name" value="HTH_AraC"/>
</dbReference>
<dbReference type="InterPro" id="IPR018062">
    <property type="entry name" value="HTH_AraC-typ_CS"/>
</dbReference>
<dbReference type="RefSeq" id="WP_089373140.1">
    <property type="nucleotide sequence ID" value="NZ_BMEP01000004.1"/>
</dbReference>
<evidence type="ECO:0000313" key="6">
    <source>
        <dbReference type="EMBL" id="SNS15445.1"/>
    </source>
</evidence>